<dbReference type="Gene3D" id="1.10.10.2840">
    <property type="entry name" value="PucR C-terminal helix-turn-helix domain"/>
    <property type="match status" value="1"/>
</dbReference>
<evidence type="ECO:0000313" key="2">
    <source>
        <dbReference type="EMBL" id="MFD0852993.1"/>
    </source>
</evidence>
<accession>A0ABW3CH01</accession>
<dbReference type="InterPro" id="IPR051448">
    <property type="entry name" value="CdaR-like_regulators"/>
</dbReference>
<feature type="non-terminal residue" evidence="2">
    <location>
        <position position="1"/>
    </location>
</feature>
<comment type="caution">
    <text evidence="2">The sequence shown here is derived from an EMBL/GenBank/DDBJ whole genome shotgun (WGS) entry which is preliminary data.</text>
</comment>
<feature type="domain" description="PucR C-terminal helix-turn-helix" evidence="1">
    <location>
        <begin position="35"/>
        <end position="93"/>
    </location>
</feature>
<dbReference type="PANTHER" id="PTHR33744:SF1">
    <property type="entry name" value="DNA-BINDING TRANSCRIPTIONAL ACTIVATOR ADER"/>
    <property type="match status" value="1"/>
</dbReference>
<evidence type="ECO:0000313" key="3">
    <source>
        <dbReference type="Proteomes" id="UP001597083"/>
    </source>
</evidence>
<evidence type="ECO:0000259" key="1">
    <source>
        <dbReference type="Pfam" id="PF13556"/>
    </source>
</evidence>
<dbReference type="SUPFAM" id="SSF46689">
    <property type="entry name" value="Homeodomain-like"/>
    <property type="match status" value="1"/>
</dbReference>
<dbReference type="InterPro" id="IPR009057">
    <property type="entry name" value="Homeodomain-like_sf"/>
</dbReference>
<protein>
    <submittedName>
        <fullName evidence="2">PucR family transcriptional regulator</fullName>
    </submittedName>
</protein>
<dbReference type="PANTHER" id="PTHR33744">
    <property type="entry name" value="CARBOHYDRATE DIACID REGULATOR"/>
    <property type="match status" value="1"/>
</dbReference>
<dbReference type="Pfam" id="PF13556">
    <property type="entry name" value="HTH_30"/>
    <property type="match status" value="1"/>
</dbReference>
<sequence>YRLLSLVSDADELHAFVRETLGDLAADDEPELVDLRRTLQVLLETNLNVAETARRLHFHYNTLRYRIGKLERMLGPFTEDAHLRLNLTLALHVLRMRGI</sequence>
<dbReference type="EMBL" id="JBHTIR010001801">
    <property type="protein sequence ID" value="MFD0852993.1"/>
    <property type="molecule type" value="Genomic_DNA"/>
</dbReference>
<dbReference type="InterPro" id="IPR025736">
    <property type="entry name" value="PucR_C-HTH_dom"/>
</dbReference>
<gene>
    <name evidence="2" type="ORF">ACFQ07_12210</name>
</gene>
<organism evidence="2 3">
    <name type="scientific">Actinomadura adrarensis</name>
    <dbReference type="NCBI Taxonomy" id="1819600"/>
    <lineage>
        <taxon>Bacteria</taxon>
        <taxon>Bacillati</taxon>
        <taxon>Actinomycetota</taxon>
        <taxon>Actinomycetes</taxon>
        <taxon>Streptosporangiales</taxon>
        <taxon>Thermomonosporaceae</taxon>
        <taxon>Actinomadura</taxon>
    </lineage>
</organism>
<keyword evidence="3" id="KW-1185">Reference proteome</keyword>
<name>A0ABW3CH01_9ACTN</name>
<reference evidence="3" key="1">
    <citation type="journal article" date="2019" name="Int. J. Syst. Evol. Microbiol.">
        <title>The Global Catalogue of Microorganisms (GCM) 10K type strain sequencing project: providing services to taxonomists for standard genome sequencing and annotation.</title>
        <authorList>
            <consortium name="The Broad Institute Genomics Platform"/>
            <consortium name="The Broad Institute Genome Sequencing Center for Infectious Disease"/>
            <person name="Wu L."/>
            <person name="Ma J."/>
        </authorList>
    </citation>
    <scope>NUCLEOTIDE SEQUENCE [LARGE SCALE GENOMIC DNA]</scope>
    <source>
        <strain evidence="3">JCM 31696</strain>
    </source>
</reference>
<proteinExistence type="predicted"/>
<dbReference type="InterPro" id="IPR042070">
    <property type="entry name" value="PucR_C-HTH_sf"/>
</dbReference>
<dbReference type="Proteomes" id="UP001597083">
    <property type="component" value="Unassembled WGS sequence"/>
</dbReference>